<keyword evidence="1" id="KW-0812">Transmembrane</keyword>
<organism evidence="2 3">
    <name type="scientific">Cladorrhinum samala</name>
    <dbReference type="NCBI Taxonomy" id="585594"/>
    <lineage>
        <taxon>Eukaryota</taxon>
        <taxon>Fungi</taxon>
        <taxon>Dikarya</taxon>
        <taxon>Ascomycota</taxon>
        <taxon>Pezizomycotina</taxon>
        <taxon>Sordariomycetes</taxon>
        <taxon>Sordariomycetidae</taxon>
        <taxon>Sordariales</taxon>
        <taxon>Podosporaceae</taxon>
        <taxon>Cladorrhinum</taxon>
    </lineage>
</organism>
<gene>
    <name evidence="2" type="ORF">QBC42DRAFT_344661</name>
</gene>
<accession>A0AAV9HZB7</accession>
<proteinExistence type="predicted"/>
<dbReference type="Proteomes" id="UP001321749">
    <property type="component" value="Unassembled WGS sequence"/>
</dbReference>
<keyword evidence="1" id="KW-0472">Membrane</keyword>
<evidence type="ECO:0000313" key="2">
    <source>
        <dbReference type="EMBL" id="KAK4464406.1"/>
    </source>
</evidence>
<reference evidence="2" key="2">
    <citation type="submission" date="2023-06" db="EMBL/GenBank/DDBJ databases">
        <authorList>
            <consortium name="Lawrence Berkeley National Laboratory"/>
            <person name="Mondo S.J."/>
            <person name="Hensen N."/>
            <person name="Bonometti L."/>
            <person name="Westerberg I."/>
            <person name="Brannstrom I.O."/>
            <person name="Guillou S."/>
            <person name="Cros-Aarteil S."/>
            <person name="Calhoun S."/>
            <person name="Haridas S."/>
            <person name="Kuo A."/>
            <person name="Pangilinan J."/>
            <person name="Riley R."/>
            <person name="Labutti K."/>
            <person name="Andreopoulos B."/>
            <person name="Lipzen A."/>
            <person name="Chen C."/>
            <person name="Yanf M."/>
            <person name="Daum C."/>
            <person name="Ng V."/>
            <person name="Clum A."/>
            <person name="Steindorff A."/>
            <person name="Ohm R."/>
            <person name="Martin F."/>
            <person name="Silar P."/>
            <person name="Natvig D."/>
            <person name="Lalanne C."/>
            <person name="Gautier V."/>
            <person name="Ament-Velasquez S.L."/>
            <person name="Kruys A."/>
            <person name="Hutchinson M.I."/>
            <person name="Powell A.J."/>
            <person name="Barry K."/>
            <person name="Miller A.N."/>
            <person name="Grigoriev I.V."/>
            <person name="Debuchy R."/>
            <person name="Gladieux P."/>
            <person name="Thoren M.H."/>
            <person name="Johannesson H."/>
        </authorList>
    </citation>
    <scope>NUCLEOTIDE SEQUENCE</scope>
    <source>
        <strain evidence="2">PSN324</strain>
    </source>
</reference>
<feature type="transmembrane region" description="Helical" evidence="1">
    <location>
        <begin position="42"/>
        <end position="64"/>
    </location>
</feature>
<dbReference type="EMBL" id="MU864948">
    <property type="protein sequence ID" value="KAK4464406.1"/>
    <property type="molecule type" value="Genomic_DNA"/>
</dbReference>
<evidence type="ECO:0000313" key="3">
    <source>
        <dbReference type="Proteomes" id="UP001321749"/>
    </source>
</evidence>
<evidence type="ECO:0000256" key="1">
    <source>
        <dbReference type="SAM" id="Phobius"/>
    </source>
</evidence>
<protein>
    <submittedName>
        <fullName evidence="2">Uncharacterized protein</fullName>
    </submittedName>
</protein>
<dbReference type="AlphaFoldDB" id="A0AAV9HZB7"/>
<comment type="caution">
    <text evidence="2">The sequence shown here is derived from an EMBL/GenBank/DDBJ whole genome shotgun (WGS) entry which is preliminary data.</text>
</comment>
<name>A0AAV9HZB7_9PEZI</name>
<sequence length="117" mass="12994">MVEKVYPFSTPPVIRLSTMNISQTAGNVDSLGTSTPGITTEATIAIIALFISLPSALAVLVHWCRQCRLRRNHSERLRALDGLEAFLSFSRPADVMFQRKWGSMPTLYRMGEVLGLL</sequence>
<keyword evidence="1" id="KW-1133">Transmembrane helix</keyword>
<reference evidence="2" key="1">
    <citation type="journal article" date="2023" name="Mol. Phylogenet. Evol.">
        <title>Genome-scale phylogeny and comparative genomics of the fungal order Sordariales.</title>
        <authorList>
            <person name="Hensen N."/>
            <person name="Bonometti L."/>
            <person name="Westerberg I."/>
            <person name="Brannstrom I.O."/>
            <person name="Guillou S."/>
            <person name="Cros-Aarteil S."/>
            <person name="Calhoun S."/>
            <person name="Haridas S."/>
            <person name="Kuo A."/>
            <person name="Mondo S."/>
            <person name="Pangilinan J."/>
            <person name="Riley R."/>
            <person name="LaButti K."/>
            <person name="Andreopoulos B."/>
            <person name="Lipzen A."/>
            <person name="Chen C."/>
            <person name="Yan M."/>
            <person name="Daum C."/>
            <person name="Ng V."/>
            <person name="Clum A."/>
            <person name="Steindorff A."/>
            <person name="Ohm R.A."/>
            <person name="Martin F."/>
            <person name="Silar P."/>
            <person name="Natvig D.O."/>
            <person name="Lalanne C."/>
            <person name="Gautier V."/>
            <person name="Ament-Velasquez S.L."/>
            <person name="Kruys A."/>
            <person name="Hutchinson M.I."/>
            <person name="Powell A.J."/>
            <person name="Barry K."/>
            <person name="Miller A.N."/>
            <person name="Grigoriev I.V."/>
            <person name="Debuchy R."/>
            <person name="Gladieux P."/>
            <person name="Hiltunen Thoren M."/>
            <person name="Johannesson H."/>
        </authorList>
    </citation>
    <scope>NUCLEOTIDE SEQUENCE</scope>
    <source>
        <strain evidence="2">PSN324</strain>
    </source>
</reference>
<keyword evidence="3" id="KW-1185">Reference proteome</keyword>